<keyword evidence="2" id="KW-1185">Reference proteome</keyword>
<organism evidence="1 2">
    <name type="scientific">Coemansia nantahalensis</name>
    <dbReference type="NCBI Taxonomy" id="2789366"/>
    <lineage>
        <taxon>Eukaryota</taxon>
        <taxon>Fungi</taxon>
        <taxon>Fungi incertae sedis</taxon>
        <taxon>Zoopagomycota</taxon>
        <taxon>Kickxellomycotina</taxon>
        <taxon>Kickxellomycetes</taxon>
        <taxon>Kickxellales</taxon>
        <taxon>Kickxellaceae</taxon>
        <taxon>Coemansia</taxon>
    </lineage>
</organism>
<protein>
    <submittedName>
        <fullName evidence="1">Uncharacterized protein</fullName>
    </submittedName>
</protein>
<dbReference type="EMBL" id="JANBUJ010000055">
    <property type="protein sequence ID" value="KAJ2774889.1"/>
    <property type="molecule type" value="Genomic_DNA"/>
</dbReference>
<gene>
    <name evidence="1" type="ORF">IWQ57_000623</name>
</gene>
<name>A0ACC1K785_9FUNG</name>
<sequence length="454" mass="47938">MRTGRAGATGLWMAGVLCRGAEGRAPLVSLTVSIVSNGTGGAGAAQQQATFDRSDYTYPVGQTGVDAFGFAGELYVPEAATCADDMVGQGLRAAGAPEHLGGIVFLPFRSCRGDWEQLVAAEAASGRAVGALLYSLKDDAAQAAELTVVVDSDRLNAPVWMVNAVVGEYLTAVLQHVRRAHAAAAATASAAATELPRPPASAAVHGSAQTATSAGAAAAASAAARPRVLVSISRSATDVATQDRNFFLKAMVGVGITGIVCFFIAILVRYFDCIGSRRARHQGQDQQPEERRQRRGRHRRQFLPFHSGGDDGSASPATDSARQLPRAGEKRVLQRTELDRMPCTVVGRDWRPPPAAHVSWRAVSCPHLPTPRAAEAPAARRAHSTQDTSEPRADAASGWSSDGHECAICLDDIGVGDVVRNLPCPHRFHAACIDRWLLCQSSVCPLCKRDTIHA</sequence>
<evidence type="ECO:0000313" key="2">
    <source>
        <dbReference type="Proteomes" id="UP001140234"/>
    </source>
</evidence>
<dbReference type="Proteomes" id="UP001140234">
    <property type="component" value="Unassembled WGS sequence"/>
</dbReference>
<accession>A0ACC1K785</accession>
<proteinExistence type="predicted"/>
<comment type="caution">
    <text evidence="1">The sequence shown here is derived from an EMBL/GenBank/DDBJ whole genome shotgun (WGS) entry which is preliminary data.</text>
</comment>
<reference evidence="1" key="1">
    <citation type="submission" date="2022-07" db="EMBL/GenBank/DDBJ databases">
        <title>Phylogenomic reconstructions and comparative analyses of Kickxellomycotina fungi.</title>
        <authorList>
            <person name="Reynolds N.K."/>
            <person name="Stajich J.E."/>
            <person name="Barry K."/>
            <person name="Grigoriev I.V."/>
            <person name="Crous P."/>
            <person name="Smith M.E."/>
        </authorList>
    </citation>
    <scope>NUCLEOTIDE SEQUENCE</scope>
    <source>
        <strain evidence="1">CBS 109366</strain>
    </source>
</reference>
<evidence type="ECO:0000313" key="1">
    <source>
        <dbReference type="EMBL" id="KAJ2774889.1"/>
    </source>
</evidence>